<feature type="chain" id="PRO_5032569851" evidence="2">
    <location>
        <begin position="33"/>
        <end position="466"/>
    </location>
</feature>
<reference evidence="4" key="1">
    <citation type="submission" date="2020-01" db="EMBL/GenBank/DDBJ databases">
        <title>'Steroidobacter agaridevorans' sp. nov., agar-degrading bacteria isolated from rhizosphere soils.</title>
        <authorList>
            <person name="Ikenaga M."/>
            <person name="Kataoka M."/>
            <person name="Murouchi A."/>
            <person name="Katsuragi S."/>
            <person name="Sakai M."/>
        </authorList>
    </citation>
    <scope>NUCLEOTIDE SEQUENCE [LARGE SCALE GENOMIC DNA]</scope>
    <source>
        <strain evidence="4">YU21-B</strain>
    </source>
</reference>
<evidence type="ECO:0000313" key="4">
    <source>
        <dbReference type="Proteomes" id="UP000445000"/>
    </source>
</evidence>
<name>A0A829Y527_9GAMM</name>
<accession>A0A829Y527</accession>
<dbReference type="InterPro" id="IPR025060">
    <property type="entry name" value="DUF3999"/>
</dbReference>
<evidence type="ECO:0000256" key="2">
    <source>
        <dbReference type="SAM" id="SignalP"/>
    </source>
</evidence>
<dbReference type="EMBL" id="BLJN01000001">
    <property type="protein sequence ID" value="GFE78294.1"/>
    <property type="molecule type" value="Genomic_DNA"/>
</dbReference>
<sequence length="466" mass="51226">MMGSSNSTLESSMTVRAMFVSFGCLLAASAGAAPPSKNDYASGMSVRANYSQPMVETVLSDDVYRAVTRADLGDLRVFNADGMPVPHAFCAGPSSTTPEVTERSLPVFVLRGRDPVYTDNSRVAVETPSGTRVNVEESSVAPPEVVSGLIHIIDAREAPRLRAIRFDWRSPDGASEVKVRIEASEDLDRWQTIVPASTLLLAQQGDQELRRERIELLNREYKYLRVQRVDSGPPLILNSVTAEQVGAAEEIEPLWFNALHMASKEADVLYFDSEHLAPVTYARVRLAQQNSTVSVSLQSRPDEESPWRSRWTGESYVIVSDTVRRESPPAQFPATTDRYWRLQILKDPQVYQDSTLELGYRPAKLRFVTQGPGPFTVAFGSRRAEPAQPAACDGLLANISGADRERMIEQGFVDPVVQLGGADALKPVPKKTPAKVVVLWVVLVVGVALLVGMALSLLKRVRHPTN</sequence>
<keyword evidence="2" id="KW-0732">Signal</keyword>
<evidence type="ECO:0000313" key="3">
    <source>
        <dbReference type="EMBL" id="GFE78294.1"/>
    </source>
</evidence>
<keyword evidence="1" id="KW-1133">Transmembrane helix</keyword>
<dbReference type="AlphaFoldDB" id="A0A829Y527"/>
<protein>
    <submittedName>
        <fullName evidence="3">Membrane protein</fullName>
    </submittedName>
</protein>
<comment type="caution">
    <text evidence="3">The sequence shown here is derived from an EMBL/GenBank/DDBJ whole genome shotgun (WGS) entry which is preliminary data.</text>
</comment>
<feature type="signal peptide" evidence="2">
    <location>
        <begin position="1"/>
        <end position="32"/>
    </location>
</feature>
<keyword evidence="1" id="KW-0472">Membrane</keyword>
<dbReference type="Pfam" id="PF13163">
    <property type="entry name" value="DUF3999"/>
    <property type="match status" value="1"/>
</dbReference>
<keyword evidence="4" id="KW-1185">Reference proteome</keyword>
<gene>
    <name evidence="3" type="ORF">GCM10011487_02940</name>
</gene>
<evidence type="ECO:0000256" key="1">
    <source>
        <dbReference type="SAM" id="Phobius"/>
    </source>
</evidence>
<proteinExistence type="predicted"/>
<keyword evidence="1" id="KW-0812">Transmembrane</keyword>
<organism evidence="3 4">
    <name type="scientific">Steroidobacter agaridevorans</name>
    <dbReference type="NCBI Taxonomy" id="2695856"/>
    <lineage>
        <taxon>Bacteria</taxon>
        <taxon>Pseudomonadati</taxon>
        <taxon>Pseudomonadota</taxon>
        <taxon>Gammaproteobacteria</taxon>
        <taxon>Steroidobacterales</taxon>
        <taxon>Steroidobacteraceae</taxon>
        <taxon>Steroidobacter</taxon>
    </lineage>
</organism>
<feature type="transmembrane region" description="Helical" evidence="1">
    <location>
        <begin position="437"/>
        <end position="458"/>
    </location>
</feature>
<dbReference type="Proteomes" id="UP000445000">
    <property type="component" value="Unassembled WGS sequence"/>
</dbReference>